<dbReference type="InterPro" id="IPR009229">
    <property type="entry name" value="AgrD"/>
</dbReference>
<organism evidence="1 2">
    <name type="scientific">Irregularibacter muris</name>
    <dbReference type="NCBI Taxonomy" id="1796619"/>
    <lineage>
        <taxon>Bacteria</taxon>
        <taxon>Bacillati</taxon>
        <taxon>Bacillota</taxon>
        <taxon>Clostridia</taxon>
        <taxon>Eubacteriales</taxon>
        <taxon>Eubacteriaceae</taxon>
        <taxon>Irregularibacter</taxon>
    </lineage>
</organism>
<dbReference type="NCBIfam" id="TIGR04223">
    <property type="entry name" value="quorum_AgrD"/>
    <property type="match status" value="1"/>
</dbReference>
<protein>
    <submittedName>
        <fullName evidence="1">Cyclic lactone autoinducer peptide</fullName>
    </submittedName>
</protein>
<evidence type="ECO:0000313" key="2">
    <source>
        <dbReference type="Proteomes" id="UP001205748"/>
    </source>
</evidence>
<comment type="caution">
    <text evidence="1">The sequence shown here is derived from an EMBL/GenBank/DDBJ whole genome shotgun (WGS) entry which is preliminary data.</text>
</comment>
<accession>A0AAE3KYF5</accession>
<name>A0AAE3KYF5_9FIRM</name>
<dbReference type="Proteomes" id="UP001205748">
    <property type="component" value="Unassembled WGS sequence"/>
</dbReference>
<keyword evidence="2" id="KW-1185">Reference proteome</keyword>
<proteinExistence type="predicted"/>
<sequence>MRKLTKMGLECINKWAGKAAKESVSSMSLYLYYEPKMPKELLTSVSEKKK</sequence>
<evidence type="ECO:0000313" key="1">
    <source>
        <dbReference type="EMBL" id="MCR1897390.1"/>
    </source>
</evidence>
<dbReference type="AlphaFoldDB" id="A0AAE3KYF5"/>
<dbReference type="EMBL" id="JANKAS010000001">
    <property type="protein sequence ID" value="MCR1897390.1"/>
    <property type="molecule type" value="Genomic_DNA"/>
</dbReference>
<reference evidence="1" key="1">
    <citation type="submission" date="2022-07" db="EMBL/GenBank/DDBJ databases">
        <title>Enhanced cultured diversity of the mouse gut microbiota enables custom-made synthetic communities.</title>
        <authorList>
            <person name="Afrizal A."/>
        </authorList>
    </citation>
    <scope>NUCLEOTIDE SEQUENCE</scope>
    <source>
        <strain evidence="1">DSM 28593</strain>
    </source>
</reference>
<dbReference type="RefSeq" id="WP_257528797.1">
    <property type="nucleotide sequence ID" value="NZ_JANKAS010000001.1"/>
</dbReference>
<gene>
    <name evidence="1" type="ORF">NSA47_00105</name>
</gene>